<feature type="domain" description="HTH cro/C1-type" evidence="1">
    <location>
        <begin position="33"/>
        <end position="63"/>
    </location>
</feature>
<dbReference type="CDD" id="cd00093">
    <property type="entry name" value="HTH_XRE"/>
    <property type="match status" value="1"/>
</dbReference>
<dbReference type="InterPro" id="IPR010982">
    <property type="entry name" value="Lambda_DNA-bd_dom_sf"/>
</dbReference>
<reference evidence="3" key="1">
    <citation type="submission" date="2018-07" db="EMBL/GenBank/DDBJ databases">
        <authorList>
            <person name="Peiro R."/>
            <person name="Begona"/>
            <person name="Cbmso G."/>
            <person name="Lopez M."/>
            <person name="Gonzalez S."/>
        </authorList>
    </citation>
    <scope>NUCLEOTIDE SEQUENCE [LARGE SCALE GENOMIC DNA]</scope>
</reference>
<gene>
    <name evidence="2" type="ORF">RHIZ70_1880</name>
</gene>
<dbReference type="GO" id="GO:0003677">
    <property type="term" value="F:DNA binding"/>
    <property type="evidence" value="ECO:0007669"/>
    <property type="project" value="InterPro"/>
</dbReference>
<organism evidence="2 3">
    <name type="scientific">Ciceribacter selenitireducens ATCC BAA-1503</name>
    <dbReference type="NCBI Taxonomy" id="1336235"/>
    <lineage>
        <taxon>Bacteria</taxon>
        <taxon>Pseudomonadati</taxon>
        <taxon>Pseudomonadota</taxon>
        <taxon>Alphaproteobacteria</taxon>
        <taxon>Hyphomicrobiales</taxon>
        <taxon>Rhizobiaceae</taxon>
        <taxon>Ciceribacter</taxon>
    </lineage>
</organism>
<evidence type="ECO:0000313" key="2">
    <source>
        <dbReference type="EMBL" id="SSC66172.1"/>
    </source>
</evidence>
<keyword evidence="3" id="KW-1185">Reference proteome</keyword>
<evidence type="ECO:0000313" key="3">
    <source>
        <dbReference type="Proteomes" id="UP000254764"/>
    </source>
</evidence>
<dbReference type="OrthoDB" id="8399574at2"/>
<name>A0A376AEC8_9HYPH</name>
<sequence length="109" mass="12246">MSTEWKTLRAELPEEVRDRLDAKRRERRLGKALAEVRKTMQATQQDVATRAGMTQNTVSKIENADDVLLSSVVRYMHSIGGGVELVLKTPDGKATRVDFDPEIYVKQSG</sequence>
<dbReference type="AlphaFoldDB" id="A0A376AEC8"/>
<proteinExistence type="predicted"/>
<dbReference type="Gene3D" id="1.10.260.40">
    <property type="entry name" value="lambda repressor-like DNA-binding domains"/>
    <property type="match status" value="1"/>
</dbReference>
<evidence type="ECO:0000259" key="1">
    <source>
        <dbReference type="PROSITE" id="PS50943"/>
    </source>
</evidence>
<dbReference type="Proteomes" id="UP000254764">
    <property type="component" value="Unassembled WGS sequence"/>
</dbReference>
<dbReference type="RefSeq" id="WP_115672644.1">
    <property type="nucleotide sequence ID" value="NZ_UEYP01000024.1"/>
</dbReference>
<dbReference type="InterPro" id="IPR001387">
    <property type="entry name" value="Cro/C1-type_HTH"/>
</dbReference>
<protein>
    <recommendedName>
        <fullName evidence="1">HTH cro/C1-type domain-containing protein</fullName>
    </recommendedName>
</protein>
<dbReference type="EMBL" id="UEYP01000024">
    <property type="protein sequence ID" value="SSC66172.1"/>
    <property type="molecule type" value="Genomic_DNA"/>
</dbReference>
<dbReference type="Pfam" id="PF13560">
    <property type="entry name" value="HTH_31"/>
    <property type="match status" value="1"/>
</dbReference>
<dbReference type="STRING" id="1336235.GCA_000518785_04690"/>
<accession>A0A376AEC8</accession>
<dbReference type="SUPFAM" id="SSF47413">
    <property type="entry name" value="lambda repressor-like DNA-binding domains"/>
    <property type="match status" value="1"/>
</dbReference>
<dbReference type="PROSITE" id="PS50943">
    <property type="entry name" value="HTH_CROC1"/>
    <property type="match status" value="1"/>
</dbReference>